<dbReference type="Gene3D" id="3.40.50.11720">
    <property type="entry name" value="3-Deoxy-D-manno-octulosonic-acid transferase, N-terminal domain"/>
    <property type="match status" value="1"/>
</dbReference>
<protein>
    <recommendedName>
        <fullName evidence="3 7">3-deoxy-D-manno-octulosonic acid transferase</fullName>
        <shortName evidence="7">Kdo transferase</shortName>
        <ecNumber evidence="2 7">2.4.99.12</ecNumber>
    </recommendedName>
    <alternativeName>
        <fullName evidence="5 7">Lipid IV(A) 3-deoxy-D-manno-octulosonic acid transferase</fullName>
    </alternativeName>
</protein>
<comment type="pathway">
    <text evidence="1 7">Bacterial outer membrane biogenesis; LPS core biosynthesis.</text>
</comment>
<evidence type="ECO:0000256" key="3">
    <source>
        <dbReference type="ARBA" id="ARBA00019077"/>
    </source>
</evidence>
<keyword evidence="7" id="KW-0448">Lipopolysaccharide biosynthesis</keyword>
<dbReference type="Pfam" id="PF04413">
    <property type="entry name" value="Glycos_transf_N"/>
    <property type="match status" value="1"/>
</dbReference>
<reference evidence="10" key="1">
    <citation type="journal article" date="2019" name="Int. J. Syst. Evol. Microbiol.">
        <title>The Global Catalogue of Microorganisms (GCM) 10K type strain sequencing project: providing services to taxonomists for standard genome sequencing and annotation.</title>
        <authorList>
            <consortium name="The Broad Institute Genomics Platform"/>
            <consortium name="The Broad Institute Genome Sequencing Center for Infectious Disease"/>
            <person name="Wu L."/>
            <person name="Ma J."/>
        </authorList>
    </citation>
    <scope>NUCLEOTIDE SEQUENCE [LARGE SCALE GENOMIC DNA]</scope>
    <source>
        <strain evidence="10">CGMCC 1.12966</strain>
    </source>
</reference>
<evidence type="ECO:0000256" key="2">
    <source>
        <dbReference type="ARBA" id="ARBA00012621"/>
    </source>
</evidence>
<comment type="similarity">
    <text evidence="7">Belongs to the glycosyltransferase group 1 family.</text>
</comment>
<dbReference type="RefSeq" id="WP_189626509.1">
    <property type="nucleotide sequence ID" value="NZ_BNAF01000007.1"/>
</dbReference>
<keyword evidence="10" id="KW-1185">Reference proteome</keyword>
<keyword evidence="7" id="KW-0472">Membrane</keyword>
<dbReference type="InterPro" id="IPR039901">
    <property type="entry name" value="Kdotransferase"/>
</dbReference>
<dbReference type="InterPro" id="IPR007507">
    <property type="entry name" value="Glycos_transf_N"/>
</dbReference>
<evidence type="ECO:0000256" key="5">
    <source>
        <dbReference type="ARBA" id="ARBA00031445"/>
    </source>
</evidence>
<keyword evidence="4 7" id="KW-0808">Transferase</keyword>
<accession>A0ABQ3HV28</accession>
<dbReference type="InterPro" id="IPR038107">
    <property type="entry name" value="Glycos_transf_N_sf"/>
</dbReference>
<dbReference type="PANTHER" id="PTHR42755:SF1">
    <property type="entry name" value="3-DEOXY-D-MANNO-OCTULOSONIC ACID TRANSFERASE, MITOCHONDRIAL-RELATED"/>
    <property type="match status" value="1"/>
</dbReference>
<evidence type="ECO:0000313" key="10">
    <source>
        <dbReference type="Proteomes" id="UP000620550"/>
    </source>
</evidence>
<gene>
    <name evidence="9" type="ORF">GCM10017764_19820</name>
</gene>
<evidence type="ECO:0000313" key="9">
    <source>
        <dbReference type="EMBL" id="GHE36693.1"/>
    </source>
</evidence>
<comment type="caution">
    <text evidence="9">The sequence shown here is derived from an EMBL/GenBank/DDBJ whole genome shotgun (WGS) entry which is preliminary data.</text>
</comment>
<name>A0ABQ3HV28_9SPHI</name>
<sequence length="421" mass="48114">MRVLYDFGIGFYAVVLQLIAPFHPKAKLWVAGRRDLLNTIEQTIEPKQNPIWFHFASLGEFEQGRPVMEAIKKKYPQEKILVTFFSPSGYTIRRETPLADYVFYLPLDTARNARKFLDVVQPKFAVFTKYEYWYHYFRELHRRAIPLFMVSAIFREEQIFFQWYGVFFRKILRQVTFFFAQNMDAVHLLKAIHIKKAGLAGDTRFDRVAELPKSRKRVPAVEQFIAIAERVMVAGSTWPDDERILSACLAKHADWKLVLAPHEVTDSHLEQLRQIFPAALFYSEFAAATAAQIAAAQVLIIDNIGMLSSLYAYGQIAYVGGGFGAGIHNTLEAATYGMPVVFGPRYAKFQEAVDLIELGVGFSVHSSHGLHELMMTFRDVAKLHMVSQVAAGYVREKAGATQIVMKYLESQHFFDRPPHAE</sequence>
<dbReference type="SUPFAM" id="SSF53756">
    <property type="entry name" value="UDP-Glycosyltransferase/glycogen phosphorylase"/>
    <property type="match status" value="1"/>
</dbReference>
<dbReference type="Proteomes" id="UP000620550">
    <property type="component" value="Unassembled WGS sequence"/>
</dbReference>
<feature type="domain" description="3-deoxy-D-manno-octulosonic-acid transferase N-terminal" evidence="8">
    <location>
        <begin position="45"/>
        <end position="206"/>
    </location>
</feature>
<dbReference type="Gene3D" id="3.40.50.2000">
    <property type="entry name" value="Glycogen Phosphorylase B"/>
    <property type="match status" value="1"/>
</dbReference>
<dbReference type="GO" id="GO:0016740">
    <property type="term" value="F:transferase activity"/>
    <property type="evidence" value="ECO:0007669"/>
    <property type="project" value="UniProtKB-KW"/>
</dbReference>
<evidence type="ECO:0000256" key="6">
    <source>
        <dbReference type="ARBA" id="ARBA00049183"/>
    </source>
</evidence>
<proteinExistence type="inferred from homology"/>
<comment type="catalytic activity">
    <reaction evidence="6 7">
        <text>lipid IVA (E. coli) + CMP-3-deoxy-beta-D-manno-octulosonate = alpha-Kdo-(2-&gt;6)-lipid IVA (E. coli) + CMP + H(+)</text>
        <dbReference type="Rhea" id="RHEA:28066"/>
        <dbReference type="ChEBI" id="CHEBI:15378"/>
        <dbReference type="ChEBI" id="CHEBI:58603"/>
        <dbReference type="ChEBI" id="CHEBI:60364"/>
        <dbReference type="ChEBI" id="CHEBI:60377"/>
        <dbReference type="ChEBI" id="CHEBI:85987"/>
        <dbReference type="EC" id="2.4.99.12"/>
    </reaction>
</comment>
<dbReference type="EMBL" id="BNAF01000007">
    <property type="protein sequence ID" value="GHE36693.1"/>
    <property type="molecule type" value="Genomic_DNA"/>
</dbReference>
<comment type="function">
    <text evidence="7">Involved in lipopolysaccharide (LPS) biosynthesis. Catalyzes the transfer of 3-deoxy-D-manno-octulosonate (Kdo) residue(s) from CMP-Kdo to lipid IV(A), the tetraacyldisaccharide-1,4'-bisphosphate precursor of lipid A.</text>
</comment>
<evidence type="ECO:0000256" key="1">
    <source>
        <dbReference type="ARBA" id="ARBA00004713"/>
    </source>
</evidence>
<evidence type="ECO:0000256" key="7">
    <source>
        <dbReference type="RuleBase" id="RU365103"/>
    </source>
</evidence>
<evidence type="ECO:0000256" key="4">
    <source>
        <dbReference type="ARBA" id="ARBA00022679"/>
    </source>
</evidence>
<comment type="subcellular location">
    <subcellularLocation>
        <location evidence="7">Cell membrane</location>
    </subcellularLocation>
</comment>
<evidence type="ECO:0000259" key="8">
    <source>
        <dbReference type="Pfam" id="PF04413"/>
    </source>
</evidence>
<keyword evidence="7" id="KW-1003">Cell membrane</keyword>
<organism evidence="9 10">
    <name type="scientific">Sphingobacterium griseoflavum</name>
    <dbReference type="NCBI Taxonomy" id="1474952"/>
    <lineage>
        <taxon>Bacteria</taxon>
        <taxon>Pseudomonadati</taxon>
        <taxon>Bacteroidota</taxon>
        <taxon>Sphingobacteriia</taxon>
        <taxon>Sphingobacteriales</taxon>
        <taxon>Sphingobacteriaceae</taxon>
        <taxon>Sphingobacterium</taxon>
    </lineage>
</organism>
<dbReference type="PANTHER" id="PTHR42755">
    <property type="entry name" value="3-DEOXY-MANNO-OCTULOSONATE CYTIDYLYLTRANSFERASE"/>
    <property type="match status" value="1"/>
</dbReference>
<dbReference type="EC" id="2.4.99.12" evidence="2 7"/>